<proteinExistence type="predicted"/>
<name>A0AAN6ZJ50_9PEZI</name>
<gene>
    <name evidence="2" type="ORF">C8A04DRAFT_33000</name>
</gene>
<reference evidence="2" key="2">
    <citation type="submission" date="2023-05" db="EMBL/GenBank/DDBJ databases">
        <authorList>
            <consortium name="Lawrence Berkeley National Laboratory"/>
            <person name="Steindorff A."/>
            <person name="Hensen N."/>
            <person name="Bonometti L."/>
            <person name="Westerberg I."/>
            <person name="Brannstrom I.O."/>
            <person name="Guillou S."/>
            <person name="Cros-Aarteil S."/>
            <person name="Calhoun S."/>
            <person name="Haridas S."/>
            <person name="Kuo A."/>
            <person name="Mondo S."/>
            <person name="Pangilinan J."/>
            <person name="Riley R."/>
            <person name="Labutti K."/>
            <person name="Andreopoulos B."/>
            <person name="Lipzen A."/>
            <person name="Chen C."/>
            <person name="Yanf M."/>
            <person name="Daum C."/>
            <person name="Ng V."/>
            <person name="Clum A."/>
            <person name="Ohm R."/>
            <person name="Martin F."/>
            <person name="Silar P."/>
            <person name="Natvig D."/>
            <person name="Lalanne C."/>
            <person name="Gautier V."/>
            <person name="Ament-Velasquez S.L."/>
            <person name="Kruys A."/>
            <person name="Hutchinson M.I."/>
            <person name="Powell A.J."/>
            <person name="Barry K."/>
            <person name="Miller A.N."/>
            <person name="Grigoriev I.V."/>
            <person name="Debuchy R."/>
            <person name="Gladieux P."/>
            <person name="Thoren M.H."/>
            <person name="Johannesson H."/>
        </authorList>
    </citation>
    <scope>NUCLEOTIDE SEQUENCE</scope>
    <source>
        <strain evidence="2">CBS 141.50</strain>
    </source>
</reference>
<reference evidence="2" key="1">
    <citation type="journal article" date="2023" name="Mol. Phylogenet. Evol.">
        <title>Genome-scale phylogeny and comparative genomics of the fungal order Sordariales.</title>
        <authorList>
            <person name="Hensen N."/>
            <person name="Bonometti L."/>
            <person name="Westerberg I."/>
            <person name="Brannstrom I.O."/>
            <person name="Guillou S."/>
            <person name="Cros-Aarteil S."/>
            <person name="Calhoun S."/>
            <person name="Haridas S."/>
            <person name="Kuo A."/>
            <person name="Mondo S."/>
            <person name="Pangilinan J."/>
            <person name="Riley R."/>
            <person name="LaButti K."/>
            <person name="Andreopoulos B."/>
            <person name="Lipzen A."/>
            <person name="Chen C."/>
            <person name="Yan M."/>
            <person name="Daum C."/>
            <person name="Ng V."/>
            <person name="Clum A."/>
            <person name="Steindorff A."/>
            <person name="Ohm R.A."/>
            <person name="Martin F."/>
            <person name="Silar P."/>
            <person name="Natvig D.O."/>
            <person name="Lalanne C."/>
            <person name="Gautier V."/>
            <person name="Ament-Velasquez S.L."/>
            <person name="Kruys A."/>
            <person name="Hutchinson M.I."/>
            <person name="Powell A.J."/>
            <person name="Barry K."/>
            <person name="Miller A.N."/>
            <person name="Grigoriev I.V."/>
            <person name="Debuchy R."/>
            <person name="Gladieux P."/>
            <person name="Hiltunen Thoren M."/>
            <person name="Johannesson H."/>
        </authorList>
    </citation>
    <scope>NUCLEOTIDE SEQUENCE</scope>
    <source>
        <strain evidence="2">CBS 141.50</strain>
    </source>
</reference>
<keyword evidence="3" id="KW-1185">Reference proteome</keyword>
<protein>
    <submittedName>
        <fullName evidence="2">Uncharacterized protein</fullName>
    </submittedName>
</protein>
<organism evidence="2 3">
    <name type="scientific">Dichotomopilus funicola</name>
    <dbReference type="NCBI Taxonomy" id="1934379"/>
    <lineage>
        <taxon>Eukaryota</taxon>
        <taxon>Fungi</taxon>
        <taxon>Dikarya</taxon>
        <taxon>Ascomycota</taxon>
        <taxon>Pezizomycotina</taxon>
        <taxon>Sordariomycetes</taxon>
        <taxon>Sordariomycetidae</taxon>
        <taxon>Sordariales</taxon>
        <taxon>Chaetomiaceae</taxon>
        <taxon>Dichotomopilus</taxon>
    </lineage>
</organism>
<dbReference type="EMBL" id="MU853660">
    <property type="protein sequence ID" value="KAK4139494.1"/>
    <property type="molecule type" value="Genomic_DNA"/>
</dbReference>
<dbReference type="RefSeq" id="XP_062632865.1">
    <property type="nucleotide sequence ID" value="XM_062782287.1"/>
</dbReference>
<dbReference type="GeneID" id="87818900"/>
<dbReference type="Proteomes" id="UP001302676">
    <property type="component" value="Unassembled WGS sequence"/>
</dbReference>
<comment type="caution">
    <text evidence="2">The sequence shown here is derived from an EMBL/GenBank/DDBJ whole genome shotgun (WGS) entry which is preliminary data.</text>
</comment>
<evidence type="ECO:0000313" key="3">
    <source>
        <dbReference type="Proteomes" id="UP001302676"/>
    </source>
</evidence>
<feature type="region of interest" description="Disordered" evidence="1">
    <location>
        <begin position="169"/>
        <end position="201"/>
    </location>
</feature>
<dbReference type="AlphaFoldDB" id="A0AAN6ZJ50"/>
<evidence type="ECO:0000256" key="1">
    <source>
        <dbReference type="SAM" id="MobiDB-lite"/>
    </source>
</evidence>
<accession>A0AAN6ZJ50</accession>
<sequence length="201" mass="22687">MVEDGPIDAPTWLLAVNAGRQSSTELTLHAEDAVLFNFERAVRCNRQVRREIPSQREPELLPYLKILSEGYYMQDREHELGPLRLAVWGYYYSDSDGVKQTGRPIELCTKSKKQPSCRRVAQMLNISYCTAALRAQEERLLSRPTRGSALNTQIVPSWDRGSGSLRWGIGSAPQAPNMSYGRHVPSSSTSSSHRPRDPRSR</sequence>
<evidence type="ECO:0000313" key="2">
    <source>
        <dbReference type="EMBL" id="KAK4139494.1"/>
    </source>
</evidence>